<reference evidence="2 3" key="1">
    <citation type="submission" date="2017-11" db="EMBL/GenBank/DDBJ databases">
        <title>Bacterial isolate from king chilli rhizosphere.</title>
        <authorList>
            <person name="Takhelmayum P."/>
            <person name="Sarangthem I."/>
        </authorList>
    </citation>
    <scope>NUCLEOTIDE SEQUENCE [LARGE SCALE GENOMIC DNA]</scope>
    <source>
        <strain evidence="3">t26</strain>
    </source>
</reference>
<keyword evidence="1" id="KW-1133">Transmembrane helix</keyword>
<protein>
    <submittedName>
        <fullName evidence="2">Uncharacterized protein</fullName>
    </submittedName>
</protein>
<keyword evidence="1" id="KW-0812">Transmembrane</keyword>
<comment type="caution">
    <text evidence="2">The sequence shown here is derived from an EMBL/GenBank/DDBJ whole genome shotgun (WGS) entry which is preliminary data.</text>
</comment>
<organism evidence="2 3">
    <name type="scientific">Lysinibacillus xylanilyticus</name>
    <dbReference type="NCBI Taxonomy" id="582475"/>
    <lineage>
        <taxon>Bacteria</taxon>
        <taxon>Bacillati</taxon>
        <taxon>Bacillota</taxon>
        <taxon>Bacilli</taxon>
        <taxon>Bacillales</taxon>
        <taxon>Bacillaceae</taxon>
        <taxon>Lysinibacillus</taxon>
    </lineage>
</organism>
<dbReference type="EMBL" id="PHQY01000646">
    <property type="protein sequence ID" value="PJO43051.1"/>
    <property type="molecule type" value="Genomic_DNA"/>
</dbReference>
<evidence type="ECO:0000313" key="2">
    <source>
        <dbReference type="EMBL" id="PJO43051.1"/>
    </source>
</evidence>
<dbReference type="Proteomes" id="UP000232101">
    <property type="component" value="Unassembled WGS sequence"/>
</dbReference>
<sequence>MSILNPQYAFLEVDFQNPNLTQVEIKVENINISEGVRKKSEPVGNTKTSLKIIPPNVYIKLNWMIGWLLWIPVDIYCAMALVVDKFIS</sequence>
<accession>A0A2M9Q4Q7</accession>
<keyword evidence="1" id="KW-0472">Membrane</keyword>
<gene>
    <name evidence="2" type="ORF">CWD94_14900</name>
</gene>
<name>A0A2M9Q4Q7_9BACI</name>
<dbReference type="RefSeq" id="WP_100543696.1">
    <property type="nucleotide sequence ID" value="NZ_PHQY01000646.1"/>
</dbReference>
<evidence type="ECO:0000256" key="1">
    <source>
        <dbReference type="SAM" id="Phobius"/>
    </source>
</evidence>
<proteinExistence type="predicted"/>
<dbReference type="AlphaFoldDB" id="A0A2M9Q4Q7"/>
<feature type="transmembrane region" description="Helical" evidence="1">
    <location>
        <begin position="64"/>
        <end position="83"/>
    </location>
</feature>
<evidence type="ECO:0000313" key="3">
    <source>
        <dbReference type="Proteomes" id="UP000232101"/>
    </source>
</evidence>